<evidence type="ECO:0000256" key="1">
    <source>
        <dbReference type="SAM" id="MobiDB-lite"/>
    </source>
</evidence>
<dbReference type="PANTHER" id="PTHR30007">
    <property type="entry name" value="PHP DOMAIN PROTEIN"/>
    <property type="match status" value="1"/>
</dbReference>
<dbReference type="EMBL" id="JBFNXQ010000219">
    <property type="protein sequence ID" value="MEX5721911.1"/>
    <property type="molecule type" value="Genomic_DNA"/>
</dbReference>
<sequence length="161" mass="18120">MRGVNTAHPGAQQQRRQAGRDREALGRSRGGLSTKVHLLADARSRPLVHVLSPGQRGDTLAYAPLMARLTVPRRRPGPARTRPDRLIADKAYSAAGLRSDLRRRRITATIPVPDDQVRHRVHHGRRGGRPPAFDAEAYKRRNTVERAINRLKDHRAFAMRT</sequence>
<protein>
    <submittedName>
        <fullName evidence="3">Transposase</fullName>
    </submittedName>
</protein>
<comment type="caution">
    <text evidence="3">The sequence shown here is derived from an EMBL/GenBank/DDBJ whole genome shotgun (WGS) entry which is preliminary data.</text>
</comment>
<gene>
    <name evidence="3" type="ORF">ABQ292_26560</name>
</gene>
<feature type="non-terminal residue" evidence="3">
    <location>
        <position position="161"/>
    </location>
</feature>
<dbReference type="Pfam" id="PF01609">
    <property type="entry name" value="DDE_Tnp_1"/>
    <property type="match status" value="1"/>
</dbReference>
<name>A0ABV3XQG7_9ACTN</name>
<proteinExistence type="predicted"/>
<evidence type="ECO:0000259" key="2">
    <source>
        <dbReference type="Pfam" id="PF01609"/>
    </source>
</evidence>
<evidence type="ECO:0000313" key="3">
    <source>
        <dbReference type="EMBL" id="MEX5721911.1"/>
    </source>
</evidence>
<reference evidence="3 4" key="1">
    <citation type="submission" date="2024-06" db="EMBL/GenBank/DDBJ databases">
        <title>Draft genome sequence of Geodermatophilus badlandi, a novel member of the Geodermatophilaceae isolated from badland sedimentary rocks in the Red desert, Wyoming, USA.</title>
        <authorList>
            <person name="Ben Tekaya S."/>
            <person name="Nouioui I."/>
            <person name="Flores G.M."/>
            <person name="Shaal M.N."/>
            <person name="Bredoire F."/>
            <person name="Basile F."/>
            <person name="Van Diepen L."/>
            <person name="Ward N.L."/>
        </authorList>
    </citation>
    <scope>NUCLEOTIDE SEQUENCE [LARGE SCALE GENOMIC DNA]</scope>
    <source>
        <strain evidence="3 4">WL48A</strain>
    </source>
</reference>
<accession>A0ABV3XQG7</accession>
<dbReference type="Proteomes" id="UP001560045">
    <property type="component" value="Unassembled WGS sequence"/>
</dbReference>
<dbReference type="InterPro" id="IPR002559">
    <property type="entry name" value="Transposase_11"/>
</dbReference>
<dbReference type="RefSeq" id="WP_369210698.1">
    <property type="nucleotide sequence ID" value="NZ_JBFNXQ010000219.1"/>
</dbReference>
<evidence type="ECO:0000313" key="4">
    <source>
        <dbReference type="Proteomes" id="UP001560045"/>
    </source>
</evidence>
<dbReference type="PANTHER" id="PTHR30007:SF1">
    <property type="entry name" value="BLR1914 PROTEIN"/>
    <property type="match status" value="1"/>
</dbReference>
<keyword evidence="4" id="KW-1185">Reference proteome</keyword>
<organism evidence="3 4">
    <name type="scientific">Geodermatophilus maliterrae</name>
    <dbReference type="NCBI Taxonomy" id="3162531"/>
    <lineage>
        <taxon>Bacteria</taxon>
        <taxon>Bacillati</taxon>
        <taxon>Actinomycetota</taxon>
        <taxon>Actinomycetes</taxon>
        <taxon>Geodermatophilales</taxon>
        <taxon>Geodermatophilaceae</taxon>
        <taxon>Geodermatophilus</taxon>
    </lineage>
</organism>
<feature type="region of interest" description="Disordered" evidence="1">
    <location>
        <begin position="1"/>
        <end position="30"/>
    </location>
</feature>
<feature type="domain" description="Transposase IS4-like" evidence="2">
    <location>
        <begin position="13"/>
        <end position="154"/>
    </location>
</feature>